<accession>A0ABT5RP04</accession>
<name>A0ABT5RP04_9PSED</name>
<evidence type="ECO:0000313" key="2">
    <source>
        <dbReference type="Proteomes" id="UP001150614"/>
    </source>
</evidence>
<protein>
    <submittedName>
        <fullName evidence="1">AAA family ATPase</fullName>
    </submittedName>
</protein>
<dbReference type="InterPro" id="IPR027417">
    <property type="entry name" value="P-loop_NTPase"/>
</dbReference>
<comment type="caution">
    <text evidence="1">The sequence shown here is derived from an EMBL/GenBank/DDBJ whole genome shotgun (WGS) entry which is preliminary data.</text>
</comment>
<keyword evidence="2" id="KW-1185">Reference proteome</keyword>
<organism evidence="1 2">
    <name type="scientific">Pseudomonas carnis</name>
    <dbReference type="NCBI Taxonomy" id="2487355"/>
    <lineage>
        <taxon>Bacteria</taxon>
        <taxon>Pseudomonadati</taxon>
        <taxon>Pseudomonadota</taxon>
        <taxon>Gammaproteobacteria</taxon>
        <taxon>Pseudomonadales</taxon>
        <taxon>Pseudomonadaceae</taxon>
        <taxon>Pseudomonas</taxon>
    </lineage>
</organism>
<dbReference type="SUPFAM" id="SSF52540">
    <property type="entry name" value="P-loop containing nucleoside triphosphate hydrolases"/>
    <property type="match status" value="1"/>
</dbReference>
<gene>
    <name evidence="1" type="ORF">NMG11_28280</name>
</gene>
<dbReference type="Pfam" id="PF13238">
    <property type="entry name" value="AAA_18"/>
    <property type="match status" value="1"/>
</dbReference>
<sequence length="157" mass="18233">METRQIVVISGKTCSGKSELAHLLEKEFNFVVVSDRRASQDVAWNLSMDQPALIDRRRDLDDNQRAQWMLVETKEICADQKDDRPLVVDHLDTLKQVLQFRETFGANLVHVHLYASDKTLHERYEKRVEGRTNPAAYDELNQLRDPEEINSLKEGLK</sequence>
<dbReference type="RefSeq" id="WP_274129623.1">
    <property type="nucleotide sequence ID" value="NZ_JANCLL010000053.1"/>
</dbReference>
<evidence type="ECO:0000313" key="1">
    <source>
        <dbReference type="EMBL" id="MDD1947725.1"/>
    </source>
</evidence>
<dbReference type="Proteomes" id="UP001150614">
    <property type="component" value="Unassembled WGS sequence"/>
</dbReference>
<reference evidence="1" key="1">
    <citation type="submission" date="2022-07" db="EMBL/GenBank/DDBJ databases">
        <title>Draft genome of Pseudomonas carnis strain LP isolated from cheese.</title>
        <authorList>
            <person name="Wolfe B.E."/>
        </authorList>
    </citation>
    <scope>NUCLEOTIDE SEQUENCE</scope>
    <source>
        <strain evidence="1">LP</strain>
    </source>
</reference>
<proteinExistence type="predicted"/>
<dbReference type="Gene3D" id="3.40.50.300">
    <property type="entry name" value="P-loop containing nucleotide triphosphate hydrolases"/>
    <property type="match status" value="1"/>
</dbReference>
<dbReference type="EMBL" id="JANCLL010000053">
    <property type="protein sequence ID" value="MDD1947725.1"/>
    <property type="molecule type" value="Genomic_DNA"/>
</dbReference>